<feature type="transmembrane region" description="Helical" evidence="3">
    <location>
        <begin position="75"/>
        <end position="93"/>
    </location>
</feature>
<comment type="subcellular location">
    <subcellularLocation>
        <location evidence="1">Endomembrane system</location>
        <topology evidence="1">Multi-pass membrane protein</topology>
    </subcellularLocation>
</comment>
<comment type="similarity">
    <text evidence="2">Belongs to the EamA transporter family.</text>
</comment>
<dbReference type="Proteomes" id="UP000183557">
    <property type="component" value="Unassembled WGS sequence"/>
</dbReference>
<feature type="transmembrane region" description="Helical" evidence="3">
    <location>
        <begin position="279"/>
        <end position="300"/>
    </location>
</feature>
<evidence type="ECO:0000256" key="3">
    <source>
        <dbReference type="SAM" id="Phobius"/>
    </source>
</evidence>
<feature type="transmembrane region" description="Helical" evidence="3">
    <location>
        <begin position="201"/>
        <end position="219"/>
    </location>
</feature>
<keyword evidence="3" id="KW-0472">Membrane</keyword>
<dbReference type="InterPro" id="IPR000620">
    <property type="entry name" value="EamA_dom"/>
</dbReference>
<dbReference type="OrthoDB" id="8114804at2"/>
<feature type="transmembrane region" description="Helical" evidence="3">
    <location>
        <begin position="225"/>
        <end position="243"/>
    </location>
</feature>
<gene>
    <name evidence="5" type="ORF">SAMN04487936_11124</name>
</gene>
<name>A0A1I3YIJ2_HALDA</name>
<dbReference type="GO" id="GO:0016020">
    <property type="term" value="C:membrane"/>
    <property type="evidence" value="ECO:0007669"/>
    <property type="project" value="InterPro"/>
</dbReference>
<feature type="domain" description="EamA" evidence="4">
    <location>
        <begin position="164"/>
        <end position="297"/>
    </location>
</feature>
<organism evidence="5 6">
    <name type="scientific">Halobacillus dabanensis</name>
    <dbReference type="NCBI Taxonomy" id="240302"/>
    <lineage>
        <taxon>Bacteria</taxon>
        <taxon>Bacillati</taxon>
        <taxon>Bacillota</taxon>
        <taxon>Bacilli</taxon>
        <taxon>Bacillales</taxon>
        <taxon>Bacillaceae</taxon>
        <taxon>Halobacillus</taxon>
    </lineage>
</organism>
<evidence type="ECO:0000313" key="6">
    <source>
        <dbReference type="Proteomes" id="UP000183557"/>
    </source>
</evidence>
<dbReference type="Pfam" id="PF00892">
    <property type="entry name" value="EamA"/>
    <property type="match status" value="2"/>
</dbReference>
<dbReference type="InterPro" id="IPR037185">
    <property type="entry name" value="EmrE-like"/>
</dbReference>
<evidence type="ECO:0000313" key="5">
    <source>
        <dbReference type="EMBL" id="SFK31610.1"/>
    </source>
</evidence>
<feature type="transmembrane region" description="Helical" evidence="3">
    <location>
        <begin position="128"/>
        <end position="149"/>
    </location>
</feature>
<evidence type="ECO:0000259" key="4">
    <source>
        <dbReference type="Pfam" id="PF00892"/>
    </source>
</evidence>
<proteinExistence type="inferred from homology"/>
<feature type="transmembrane region" description="Helical" evidence="3">
    <location>
        <begin position="161"/>
        <end position="181"/>
    </location>
</feature>
<feature type="domain" description="EamA" evidence="4">
    <location>
        <begin position="11"/>
        <end position="144"/>
    </location>
</feature>
<evidence type="ECO:0000256" key="2">
    <source>
        <dbReference type="ARBA" id="ARBA00007362"/>
    </source>
</evidence>
<keyword evidence="6" id="KW-1185">Reference proteome</keyword>
<feature type="transmembrane region" description="Helical" evidence="3">
    <location>
        <begin position="36"/>
        <end position="54"/>
    </location>
</feature>
<dbReference type="SUPFAM" id="SSF103481">
    <property type="entry name" value="Multidrug resistance efflux transporter EmrE"/>
    <property type="match status" value="1"/>
</dbReference>
<keyword evidence="3" id="KW-0812">Transmembrane</keyword>
<accession>A0A1I3YIJ2</accession>
<evidence type="ECO:0000256" key="1">
    <source>
        <dbReference type="ARBA" id="ARBA00004127"/>
    </source>
</evidence>
<sequence length="316" mass="35216">MRLTKNYAMAGTAFLIASAFLTSGSNVYYSNKVQEISPFFFTFISFLITAFFFLGIQLKQSSRYMKIKKSFLKDIVGINLSTAGAFMSFYFALKYIEPAIVGAIEIGIGPVSSLIIVRLIYGSKMNKLDLWIGLGALIGSLFLIISTLQGSSGIKFESLPVTLLGLFSSILCGFCAALAAIFSKRLSIAQWSSSKILAHRFYAIVGLSLFLSIQQGNLLQQLSANWLWILIVSILGVTMPLYFLQMGIQYSDSFFVMMSLSFIPVFTYVFQLLDPRISMSYHSLFGISIILLFALFSVILNNSRYKLIPKEKRKAV</sequence>
<dbReference type="AlphaFoldDB" id="A0A1I3YIJ2"/>
<feature type="transmembrane region" description="Helical" evidence="3">
    <location>
        <begin position="255"/>
        <end position="273"/>
    </location>
</feature>
<keyword evidence="3" id="KW-1133">Transmembrane helix</keyword>
<protein>
    <submittedName>
        <fullName evidence="5">EamA-like transporter family protein</fullName>
    </submittedName>
</protein>
<reference evidence="6" key="1">
    <citation type="submission" date="2016-10" db="EMBL/GenBank/DDBJ databases">
        <authorList>
            <person name="Varghese N."/>
            <person name="Submissions S."/>
        </authorList>
    </citation>
    <scope>NUCLEOTIDE SEQUENCE [LARGE SCALE GENOMIC DNA]</scope>
    <source>
        <strain evidence="6">CGMCC 1.3704</strain>
    </source>
</reference>
<feature type="transmembrane region" description="Helical" evidence="3">
    <location>
        <begin position="99"/>
        <end position="121"/>
    </location>
</feature>
<dbReference type="EMBL" id="FOSB01000011">
    <property type="protein sequence ID" value="SFK31610.1"/>
    <property type="molecule type" value="Genomic_DNA"/>
</dbReference>